<feature type="compositionally biased region" description="Basic and acidic residues" evidence="1">
    <location>
        <begin position="547"/>
        <end position="559"/>
    </location>
</feature>
<feature type="compositionally biased region" description="Low complexity" evidence="1">
    <location>
        <begin position="514"/>
        <end position="523"/>
    </location>
</feature>
<accession>A0AAE8MU82</accession>
<feature type="compositionally biased region" description="Basic and acidic residues" evidence="1">
    <location>
        <begin position="614"/>
        <end position="628"/>
    </location>
</feature>
<feature type="region of interest" description="Disordered" evidence="1">
    <location>
        <begin position="369"/>
        <end position="628"/>
    </location>
</feature>
<dbReference type="Proteomes" id="UP001187682">
    <property type="component" value="Unassembled WGS sequence"/>
</dbReference>
<gene>
    <name evidence="2" type="ORF">DNG_02044</name>
</gene>
<comment type="caution">
    <text evidence="2">The sequence shown here is derived from an EMBL/GenBank/DDBJ whole genome shotgun (WGS) entry which is preliminary data.</text>
</comment>
<feature type="compositionally biased region" description="Polar residues" evidence="1">
    <location>
        <begin position="178"/>
        <end position="191"/>
    </location>
</feature>
<feature type="compositionally biased region" description="Basic and acidic residues" evidence="1">
    <location>
        <begin position="369"/>
        <end position="394"/>
    </location>
</feature>
<evidence type="ECO:0000256" key="1">
    <source>
        <dbReference type="SAM" id="MobiDB-lite"/>
    </source>
</evidence>
<proteinExistence type="predicted"/>
<dbReference type="EMBL" id="ONZQ02000002">
    <property type="protein sequence ID" value="SPN99005.1"/>
    <property type="molecule type" value="Genomic_DNA"/>
</dbReference>
<feature type="compositionally biased region" description="Polar residues" evidence="1">
    <location>
        <begin position="561"/>
        <end position="573"/>
    </location>
</feature>
<evidence type="ECO:0000313" key="3">
    <source>
        <dbReference type="Proteomes" id="UP001187682"/>
    </source>
</evidence>
<name>A0AAE8MU82_9PEZI</name>
<reference evidence="2" key="1">
    <citation type="submission" date="2018-03" db="EMBL/GenBank/DDBJ databases">
        <authorList>
            <person name="Guldener U."/>
        </authorList>
    </citation>
    <scope>NUCLEOTIDE SEQUENCE</scope>
</reference>
<feature type="compositionally biased region" description="Basic and acidic residues" evidence="1">
    <location>
        <begin position="212"/>
        <end position="221"/>
    </location>
</feature>
<feature type="compositionally biased region" description="Acidic residues" evidence="1">
    <location>
        <begin position="395"/>
        <end position="417"/>
    </location>
</feature>
<dbReference type="AlphaFoldDB" id="A0AAE8MU82"/>
<organism evidence="2 3">
    <name type="scientific">Cephalotrichum gorgonifer</name>
    <dbReference type="NCBI Taxonomy" id="2041049"/>
    <lineage>
        <taxon>Eukaryota</taxon>
        <taxon>Fungi</taxon>
        <taxon>Dikarya</taxon>
        <taxon>Ascomycota</taxon>
        <taxon>Pezizomycotina</taxon>
        <taxon>Sordariomycetes</taxon>
        <taxon>Hypocreomycetidae</taxon>
        <taxon>Microascales</taxon>
        <taxon>Microascaceae</taxon>
        <taxon>Cephalotrichum</taxon>
    </lineage>
</organism>
<sequence length="647" mass="71751">MESLTGALLVPPDRGQILGRAVWKPRWVVVSRRGAREHQLPSNPPRGPQPNRSFSQSSKLRESVVHPGEYMLGIYKAKPPGLQDDYEPAQQYPISSITDCQVQQLSHRKQGPVLPTLVIVIADKEKKRRSSRAAGLMSTKESTTTTLWFRTPPDDHHYSLNDWRQFILSKRPPISPESPASPTFTNPFSPSRSKDNDSCHLSSSRSFMTPYSRDRDRDASVSHKSGSPSLRSKRSDVSSPTSTVHPALPHRSMLPAQNYTTMLPTDIPADLPSPSESGTDEFGRDHLEGWSTAQSGRSASISSPRSALEKLDRRHASVCAGSSPAAAARETILDRAFQMRCIPGSERAVPGEEKLSSLARFDALMRDSEERWRKRDAQEREARRRQEEAWKDDETTSEEEDSDDAEDDDDDDDDDDYRLDQDHDRNRRQTLIPPATQRALEFITGRDGQPESPRTPRRATLDYDVDAFPMPPANAVYRPHTSYAMRRPSPAQRTHSQPHLAHLPQEARPPPVPSSRQQQYMAENENDEDGGGREEARRKQSLQPDSGADKRLTFPEFTKRLSGTGSLLVMQTNSGSGGGGSGSNRASAELEYRHTAVPPLPRSSVSARAGASGARRDAAGRRDAAEEARCGGWRNSVGVMGTEGGFI</sequence>
<feature type="compositionally biased region" description="Basic and acidic residues" evidence="1">
    <location>
        <begin position="418"/>
        <end position="427"/>
    </location>
</feature>
<feature type="region of interest" description="Disordered" evidence="1">
    <location>
        <begin position="170"/>
        <end position="286"/>
    </location>
</feature>
<protein>
    <submittedName>
        <fullName evidence="2">Uncharacterized protein</fullName>
    </submittedName>
</protein>
<feature type="compositionally biased region" description="Polar residues" evidence="1">
    <location>
        <begin position="199"/>
        <end position="209"/>
    </location>
</feature>
<feature type="region of interest" description="Disordered" evidence="1">
    <location>
        <begin position="33"/>
        <end position="60"/>
    </location>
</feature>
<evidence type="ECO:0000313" key="2">
    <source>
        <dbReference type="EMBL" id="SPN99005.1"/>
    </source>
</evidence>
<keyword evidence="3" id="KW-1185">Reference proteome</keyword>